<dbReference type="AlphaFoldDB" id="A0A8H4ILR3"/>
<feature type="compositionally biased region" description="Polar residues" evidence="7">
    <location>
        <begin position="331"/>
        <end position="347"/>
    </location>
</feature>
<dbReference type="Gene3D" id="3.40.50.10810">
    <property type="entry name" value="Tandem AAA-ATPase domain"/>
    <property type="match status" value="1"/>
</dbReference>
<comment type="similarity">
    <text evidence="1">Belongs to the SNF2/RAD54 helicase family.</text>
</comment>
<dbReference type="GO" id="GO:0000724">
    <property type="term" value="P:double-strand break repair via homologous recombination"/>
    <property type="evidence" value="ECO:0007669"/>
    <property type="project" value="TreeGrafter"/>
</dbReference>
<dbReference type="PROSITE" id="PS51194">
    <property type="entry name" value="HELICASE_CTER"/>
    <property type="match status" value="1"/>
</dbReference>
<gene>
    <name evidence="11" type="ORF">GTA08_BOTSDO09952</name>
</gene>
<dbReference type="Gene3D" id="3.40.50.300">
    <property type="entry name" value="P-loop containing nucleotide triphosphate hydrolases"/>
    <property type="match status" value="2"/>
</dbReference>
<feature type="domain" description="Helicase ATP-binding" evidence="9">
    <location>
        <begin position="560"/>
        <end position="752"/>
    </location>
</feature>
<evidence type="ECO:0000313" key="12">
    <source>
        <dbReference type="Proteomes" id="UP000572817"/>
    </source>
</evidence>
<dbReference type="PANTHER" id="PTHR45626">
    <property type="entry name" value="TRANSCRIPTION TERMINATION FACTOR 2-RELATED"/>
    <property type="match status" value="1"/>
</dbReference>
<dbReference type="CDD" id="cd18008">
    <property type="entry name" value="DEXDc_SHPRH-like"/>
    <property type="match status" value="1"/>
</dbReference>
<feature type="domain" description="RING-type" evidence="8">
    <location>
        <begin position="911"/>
        <end position="956"/>
    </location>
</feature>
<feature type="domain" description="Helicase C-terminal" evidence="10">
    <location>
        <begin position="1090"/>
        <end position="1250"/>
    </location>
</feature>
<feature type="compositionally biased region" description="Polar residues" evidence="7">
    <location>
        <begin position="258"/>
        <end position="311"/>
    </location>
</feature>
<comment type="caution">
    <text evidence="11">The sequence shown here is derived from an EMBL/GenBank/DDBJ whole genome shotgun (WGS) entry which is preliminary data.</text>
</comment>
<keyword evidence="6" id="KW-0863">Zinc-finger</keyword>
<evidence type="ECO:0000256" key="4">
    <source>
        <dbReference type="ARBA" id="ARBA00022806"/>
    </source>
</evidence>
<organism evidence="11 12">
    <name type="scientific">Botryosphaeria dothidea</name>
    <dbReference type="NCBI Taxonomy" id="55169"/>
    <lineage>
        <taxon>Eukaryota</taxon>
        <taxon>Fungi</taxon>
        <taxon>Dikarya</taxon>
        <taxon>Ascomycota</taxon>
        <taxon>Pezizomycotina</taxon>
        <taxon>Dothideomycetes</taxon>
        <taxon>Dothideomycetes incertae sedis</taxon>
        <taxon>Botryosphaeriales</taxon>
        <taxon>Botryosphaeriaceae</taxon>
        <taxon>Botryosphaeria</taxon>
    </lineage>
</organism>
<dbReference type="GO" id="GO:0004386">
    <property type="term" value="F:helicase activity"/>
    <property type="evidence" value="ECO:0007669"/>
    <property type="project" value="UniProtKB-KW"/>
</dbReference>
<dbReference type="GO" id="GO:0016787">
    <property type="term" value="F:hydrolase activity"/>
    <property type="evidence" value="ECO:0007669"/>
    <property type="project" value="UniProtKB-KW"/>
</dbReference>
<dbReference type="Pfam" id="PF00271">
    <property type="entry name" value="Helicase_C"/>
    <property type="match status" value="1"/>
</dbReference>
<keyword evidence="12" id="KW-1185">Reference proteome</keyword>
<feature type="region of interest" description="Disordered" evidence="7">
    <location>
        <begin position="202"/>
        <end position="347"/>
    </location>
</feature>
<dbReference type="InterPro" id="IPR000330">
    <property type="entry name" value="SNF2_N"/>
</dbReference>
<feature type="compositionally biased region" description="Low complexity" evidence="7">
    <location>
        <begin position="202"/>
        <end position="219"/>
    </location>
</feature>
<evidence type="ECO:0000256" key="6">
    <source>
        <dbReference type="PROSITE-ProRule" id="PRU00175"/>
    </source>
</evidence>
<protein>
    <submittedName>
        <fullName evidence="11">SNF2-related protein</fullName>
    </submittedName>
</protein>
<feature type="compositionally biased region" description="Polar residues" evidence="7">
    <location>
        <begin position="233"/>
        <end position="251"/>
    </location>
</feature>
<feature type="compositionally biased region" description="Polar residues" evidence="7">
    <location>
        <begin position="65"/>
        <end position="96"/>
    </location>
</feature>
<dbReference type="GO" id="GO:0005524">
    <property type="term" value="F:ATP binding"/>
    <property type="evidence" value="ECO:0007669"/>
    <property type="project" value="UniProtKB-KW"/>
</dbReference>
<dbReference type="InterPro" id="IPR027417">
    <property type="entry name" value="P-loop_NTPase"/>
</dbReference>
<dbReference type="SMART" id="SM00487">
    <property type="entry name" value="DEXDc"/>
    <property type="match status" value="1"/>
</dbReference>
<evidence type="ECO:0000259" key="10">
    <source>
        <dbReference type="PROSITE" id="PS51194"/>
    </source>
</evidence>
<keyword evidence="3" id="KW-0378">Hydrolase</keyword>
<keyword evidence="4" id="KW-0347">Helicase</keyword>
<evidence type="ECO:0000256" key="1">
    <source>
        <dbReference type="ARBA" id="ARBA00007025"/>
    </source>
</evidence>
<dbReference type="InterPro" id="IPR001650">
    <property type="entry name" value="Helicase_C-like"/>
</dbReference>
<evidence type="ECO:0000259" key="9">
    <source>
        <dbReference type="PROSITE" id="PS51192"/>
    </source>
</evidence>
<evidence type="ECO:0000256" key="5">
    <source>
        <dbReference type="ARBA" id="ARBA00022840"/>
    </source>
</evidence>
<accession>A0A8H4ILR3</accession>
<evidence type="ECO:0000259" key="8">
    <source>
        <dbReference type="PROSITE" id="PS50089"/>
    </source>
</evidence>
<feature type="compositionally biased region" description="Acidic residues" evidence="7">
    <location>
        <begin position="995"/>
        <end position="1021"/>
    </location>
</feature>
<feature type="compositionally biased region" description="Basic residues" evidence="7">
    <location>
        <begin position="1032"/>
        <end position="1041"/>
    </location>
</feature>
<dbReference type="PROSITE" id="PS51192">
    <property type="entry name" value="HELICASE_ATP_BIND_1"/>
    <property type="match status" value="1"/>
</dbReference>
<keyword evidence="2" id="KW-0547">Nucleotide-binding</keyword>
<feature type="region of interest" description="Disordered" evidence="7">
    <location>
        <begin position="981"/>
        <end position="1060"/>
    </location>
</feature>
<dbReference type="PROSITE" id="PS50089">
    <property type="entry name" value="ZF_RING_2"/>
    <property type="match status" value="1"/>
</dbReference>
<dbReference type="EMBL" id="WWBZ02000073">
    <property type="protein sequence ID" value="KAF4302584.1"/>
    <property type="molecule type" value="Genomic_DNA"/>
</dbReference>
<dbReference type="Pfam" id="PF00176">
    <property type="entry name" value="SNF2-rel_dom"/>
    <property type="match status" value="1"/>
</dbReference>
<dbReference type="PANTHER" id="PTHR45626:SF16">
    <property type="entry name" value="ATP-DEPENDENT HELICASE ULS1"/>
    <property type="match status" value="1"/>
</dbReference>
<dbReference type="SMART" id="SM00490">
    <property type="entry name" value="HELICc"/>
    <property type="match status" value="1"/>
</dbReference>
<dbReference type="GO" id="GO:0005737">
    <property type="term" value="C:cytoplasm"/>
    <property type="evidence" value="ECO:0007669"/>
    <property type="project" value="TreeGrafter"/>
</dbReference>
<feature type="region of interest" description="Disordered" evidence="7">
    <location>
        <begin position="668"/>
        <end position="688"/>
    </location>
</feature>
<dbReference type="SUPFAM" id="SSF52540">
    <property type="entry name" value="P-loop containing nucleoside triphosphate hydrolases"/>
    <property type="match status" value="2"/>
</dbReference>
<dbReference type="CDD" id="cd18793">
    <property type="entry name" value="SF2_C_SNF"/>
    <property type="match status" value="1"/>
</dbReference>
<reference evidence="11" key="1">
    <citation type="submission" date="2020-04" db="EMBL/GenBank/DDBJ databases">
        <title>Genome Assembly and Annotation of Botryosphaeria dothidea sdau 11-99, a Latent Pathogen of Apple Fruit Ring Rot in China.</title>
        <authorList>
            <person name="Yu C."/>
            <person name="Diao Y."/>
            <person name="Lu Q."/>
            <person name="Zhao J."/>
            <person name="Cui S."/>
            <person name="Peng C."/>
            <person name="He B."/>
            <person name="Liu H."/>
        </authorList>
    </citation>
    <scope>NUCLEOTIDE SEQUENCE [LARGE SCALE GENOMIC DNA]</scope>
    <source>
        <strain evidence="11">Sdau11-99</strain>
    </source>
</reference>
<feature type="compositionally biased region" description="Low complexity" evidence="7">
    <location>
        <begin position="116"/>
        <end position="133"/>
    </location>
</feature>
<name>A0A8H4ILR3_9PEZI</name>
<feature type="region of interest" description="Disordered" evidence="7">
    <location>
        <begin position="58"/>
        <end position="142"/>
    </location>
</feature>
<dbReference type="InterPro" id="IPR050628">
    <property type="entry name" value="SNF2_RAD54_helicase_TF"/>
</dbReference>
<dbReference type="Gene3D" id="3.30.40.10">
    <property type="entry name" value="Zinc/RING finger domain, C3HC4 (zinc finger)"/>
    <property type="match status" value="1"/>
</dbReference>
<sequence>MSLSQPPPNASVEELQEEINFTQILLATLDTDSDTYWSDKYEREQHIANIQSRLDAMQGNIPGPSYSNAQPAHGTPLQSNGAYQQYNDPFSSFSTATRKRPRTVEDALAADHANKSSRTTPSPAATTPGTSSSNDSFPELFETWPPQAQTGEVRHAHSSLNHALGSQRQYETEATPANGAEWARQDVAEPDFWEQRNLMRQQLQNRQQMQHQQSARPQQLPSMMGIPRDQRMAPTSQGVTPVRSLSGNGSFQVPLRAPSSQSLPFQRSASSQSLHANGPQPTLQRLPSMQNSPFQRPVSSQSIKSEFSRNTPLRVPTQQPGGYSQPPPPRFSNNMTQAGSSRPSANSEGVEIIDLCGSDSDSDIQEVTPMRNFAYNQPFGNSSNYLPRNLQQTPRFSSIQQMPGSGYARTPGGQSPYNPLQGTMYDPVPVDDLDIEVINDPWARGDFYRGAPSLRDPLQSSSLRQNHLGYHTSPYGMRYMPGAYPTFPSPRDYPEPEMDFRERYGGYAQQATQSAEDTLKMLGNIRPDDEIPPGQRLTTPEAMAVHLMEHQKMGVSWMKKMEEGSNKGSILADEMGLGKTVQALSLIVSRPSDDPMRKTTLVIAPVALMRQWEREIKTKIKRSHALSVMTYHGSKRRPFKELRQYDIVLTSFGTLTAEFGRKERIREFEARTADDPEGAPPRPRNEEGTLLGKDALWYRVILDEAHTIRNKETKASRACCELKTIYRLCMTGTPMMNRTDELYGLVKFLQIKPYCEWTDFRRDIKSSLEKGTMDIRADGLRKLQALLKAILLRRTQESEIDGKVIFKLPPKTIQRIEVSFDEEQQEFYNALETKTQLKFNKYLKQGTVGKSYSQILVLLLRLRQACCHPHLLKDFAEPVGDISEADLLQFASQLSDEVVARIKAEDGAFSCPICLDGVENPVIFLPCGHNACSECFACITTDPPRSDEGYKCPNCRGKLDPKEITNYKAFKKVHMPDATLGDDDKSFVKEASSASDEETDSEDDEEEDDLDGFIVPDDEIEGSGSASDHPKQKSKKAKGKERKLDDTPKQKKTLAQLRRDAHKNISAKRRYFKRLCKDWITSAKVDSTMKLLRDIKAADPTEKTLVFSQFTSLLDILEVPMNKDGFDYTRLDGTMSPDMRNDAVNRFIDSPTHNIMLVSLKAGNAGLNLNAASQVIILDPFWNPYIEYQAIGRAHRLGQTRPVTVHRILAPRTVEDRIMDLQAKKEEMITKALDEKAGKELAKLGVKDLAYLFNVPLPNGS</sequence>
<dbReference type="InterPro" id="IPR001841">
    <property type="entry name" value="Znf_RING"/>
</dbReference>
<dbReference type="OrthoDB" id="423559at2759"/>
<keyword evidence="6" id="KW-0479">Metal-binding</keyword>
<dbReference type="InterPro" id="IPR038718">
    <property type="entry name" value="SNF2-like_sf"/>
</dbReference>
<evidence type="ECO:0000313" key="11">
    <source>
        <dbReference type="EMBL" id="KAF4302584.1"/>
    </source>
</evidence>
<dbReference type="GO" id="GO:0008270">
    <property type="term" value="F:zinc ion binding"/>
    <property type="evidence" value="ECO:0007669"/>
    <property type="project" value="UniProtKB-KW"/>
</dbReference>
<dbReference type="InterPro" id="IPR013083">
    <property type="entry name" value="Znf_RING/FYVE/PHD"/>
</dbReference>
<dbReference type="GO" id="GO:0008094">
    <property type="term" value="F:ATP-dependent activity, acting on DNA"/>
    <property type="evidence" value="ECO:0007669"/>
    <property type="project" value="TreeGrafter"/>
</dbReference>
<keyword evidence="6" id="KW-0862">Zinc</keyword>
<dbReference type="SUPFAM" id="SSF57850">
    <property type="entry name" value="RING/U-box"/>
    <property type="match status" value="1"/>
</dbReference>
<dbReference type="Proteomes" id="UP000572817">
    <property type="component" value="Unassembled WGS sequence"/>
</dbReference>
<dbReference type="Pfam" id="PF13920">
    <property type="entry name" value="zf-C3HC4_3"/>
    <property type="match status" value="1"/>
</dbReference>
<dbReference type="GO" id="GO:0005634">
    <property type="term" value="C:nucleus"/>
    <property type="evidence" value="ECO:0007669"/>
    <property type="project" value="TreeGrafter"/>
</dbReference>
<evidence type="ECO:0000256" key="3">
    <source>
        <dbReference type="ARBA" id="ARBA00022801"/>
    </source>
</evidence>
<proteinExistence type="inferred from homology"/>
<evidence type="ECO:0000256" key="2">
    <source>
        <dbReference type="ARBA" id="ARBA00022741"/>
    </source>
</evidence>
<evidence type="ECO:0000256" key="7">
    <source>
        <dbReference type="SAM" id="MobiDB-lite"/>
    </source>
</evidence>
<keyword evidence="5" id="KW-0067">ATP-binding</keyword>
<dbReference type="InterPro" id="IPR014001">
    <property type="entry name" value="Helicase_ATP-bd"/>
</dbReference>
<dbReference type="SMART" id="SM00184">
    <property type="entry name" value="RING"/>
    <property type="match status" value="1"/>
</dbReference>
<dbReference type="InterPro" id="IPR049730">
    <property type="entry name" value="SNF2/RAD54-like_C"/>
</dbReference>